<accession>A0A8J3F3D2</accession>
<keyword evidence="1" id="KW-0812">Transmembrane</keyword>
<reference evidence="3" key="1">
    <citation type="journal article" date="2019" name="Int. J. Syst. Evol. Microbiol.">
        <title>The Global Catalogue of Microorganisms (GCM) 10K type strain sequencing project: providing services to taxonomists for standard genome sequencing and annotation.</title>
        <authorList>
            <consortium name="The Broad Institute Genomics Platform"/>
            <consortium name="The Broad Institute Genome Sequencing Center for Infectious Disease"/>
            <person name="Wu L."/>
            <person name="Ma J."/>
        </authorList>
    </citation>
    <scope>NUCLEOTIDE SEQUENCE [LARGE SCALE GENOMIC DNA]</scope>
    <source>
        <strain evidence="3">CCM 2767</strain>
    </source>
</reference>
<dbReference type="RefSeq" id="WP_188380705.1">
    <property type="nucleotide sequence ID" value="NZ_BMDI01000001.1"/>
</dbReference>
<keyword evidence="3" id="KW-1185">Reference proteome</keyword>
<sequence length="63" mass="7105">MNTHIFDSWHLPHMPQTRLNLRDKEDLKYVAKFSLGVLVGTLLFIAAVNVVFDLGMPLLPTIG</sequence>
<dbReference type="Proteomes" id="UP000642180">
    <property type="component" value="Unassembled WGS sequence"/>
</dbReference>
<organism evidence="2 3">
    <name type="scientific">Oxalicibacterium faecigallinarum</name>
    <dbReference type="NCBI Taxonomy" id="573741"/>
    <lineage>
        <taxon>Bacteria</taxon>
        <taxon>Pseudomonadati</taxon>
        <taxon>Pseudomonadota</taxon>
        <taxon>Betaproteobacteria</taxon>
        <taxon>Burkholderiales</taxon>
        <taxon>Oxalobacteraceae</taxon>
        <taxon>Oxalicibacterium</taxon>
    </lineage>
</organism>
<name>A0A8J3F3D2_9BURK</name>
<dbReference type="EMBL" id="BMDI01000001">
    <property type="protein sequence ID" value="GGI18804.1"/>
    <property type="molecule type" value="Genomic_DNA"/>
</dbReference>
<keyword evidence="1" id="KW-0472">Membrane</keyword>
<keyword evidence="1" id="KW-1133">Transmembrane helix</keyword>
<gene>
    <name evidence="2" type="ORF">GCM10008066_15910</name>
</gene>
<evidence type="ECO:0000256" key="1">
    <source>
        <dbReference type="SAM" id="Phobius"/>
    </source>
</evidence>
<proteinExistence type="predicted"/>
<dbReference type="AlphaFoldDB" id="A0A8J3F3D2"/>
<comment type="caution">
    <text evidence="2">The sequence shown here is derived from an EMBL/GenBank/DDBJ whole genome shotgun (WGS) entry which is preliminary data.</text>
</comment>
<evidence type="ECO:0000313" key="2">
    <source>
        <dbReference type="EMBL" id="GGI18804.1"/>
    </source>
</evidence>
<evidence type="ECO:0000313" key="3">
    <source>
        <dbReference type="Proteomes" id="UP000642180"/>
    </source>
</evidence>
<protein>
    <submittedName>
        <fullName evidence="2">Uncharacterized protein</fullName>
    </submittedName>
</protein>
<feature type="transmembrane region" description="Helical" evidence="1">
    <location>
        <begin position="29"/>
        <end position="52"/>
    </location>
</feature>